<dbReference type="InterPro" id="IPR023780">
    <property type="entry name" value="Chromo_domain"/>
</dbReference>
<dbReference type="SMART" id="SM00298">
    <property type="entry name" value="CHROMO"/>
    <property type="match status" value="1"/>
</dbReference>
<sequence>MDHIPSPPRSFKGNTELLIWADVFSGMRLPQIRRQRGDQARPRTRSATMAYRPQANGKAERTVQTLTRALKMYVADVNQQDWDDYAERLTFALNTAQDTTRGDTSFYLVHGWDPRSTLEAVIPIGSTRKQDVVPRRWRYQIQKQYLLAREAVNQKLREAIRSRAEQHNEHVRPHGIEEGTQVWLYLHRVKEGFARKLARMWHGPFRVAELIGNHAARLETTGWGYRIFPIVHLSKLKQVKTFPDRPVETLTIEEWDRVDFDEALLPEDSWEMPLGDGEFEVEQIIDVRSGRRTRYGRVHKEYKVRWKGYEEPSWVDEADLNCGALLHEYERDRTSRNRFSVMQSHEEEGSRS</sequence>
<dbReference type="GO" id="GO:0003676">
    <property type="term" value="F:nucleic acid binding"/>
    <property type="evidence" value="ECO:0007669"/>
    <property type="project" value="InterPro"/>
</dbReference>
<dbReference type="Proteomes" id="UP000237271">
    <property type="component" value="Unassembled WGS sequence"/>
</dbReference>
<dbReference type="GO" id="GO:0003964">
    <property type="term" value="F:RNA-directed DNA polymerase activity"/>
    <property type="evidence" value="ECO:0007669"/>
    <property type="project" value="UniProtKB-KW"/>
</dbReference>
<dbReference type="OrthoDB" id="101303at2759"/>
<dbReference type="Gene3D" id="3.30.420.10">
    <property type="entry name" value="Ribonuclease H-like superfamily/Ribonuclease H"/>
    <property type="match status" value="1"/>
</dbReference>
<feature type="domain" description="Chromo" evidence="1">
    <location>
        <begin position="279"/>
        <end position="341"/>
    </location>
</feature>
<dbReference type="SUPFAM" id="SSF53098">
    <property type="entry name" value="Ribonuclease H-like"/>
    <property type="match status" value="1"/>
</dbReference>
<dbReference type="Pfam" id="PF00385">
    <property type="entry name" value="Chromo"/>
    <property type="match status" value="1"/>
</dbReference>
<dbReference type="InterPro" id="IPR016197">
    <property type="entry name" value="Chromo-like_dom_sf"/>
</dbReference>
<evidence type="ECO:0000259" key="1">
    <source>
        <dbReference type="PROSITE" id="PS50013"/>
    </source>
</evidence>
<dbReference type="CDD" id="cd00024">
    <property type="entry name" value="CD_CSD"/>
    <property type="match status" value="1"/>
</dbReference>
<dbReference type="PROSITE" id="PS50013">
    <property type="entry name" value="CHROMO_2"/>
    <property type="match status" value="1"/>
</dbReference>
<keyword evidence="2" id="KW-0695">RNA-directed DNA polymerase</keyword>
<dbReference type="EMBL" id="NCKW01005858">
    <property type="protein sequence ID" value="POM72381.1"/>
    <property type="molecule type" value="Genomic_DNA"/>
</dbReference>
<dbReference type="InterPro" id="IPR000953">
    <property type="entry name" value="Chromo/chromo_shadow_dom"/>
</dbReference>
<evidence type="ECO:0000313" key="3">
    <source>
        <dbReference type="Proteomes" id="UP000237271"/>
    </source>
</evidence>
<dbReference type="AlphaFoldDB" id="A0A2P4Y3L0"/>
<protein>
    <submittedName>
        <fullName evidence="2">Reverse transcriptase</fullName>
    </submittedName>
</protein>
<dbReference type="Gene3D" id="2.40.50.40">
    <property type="match status" value="1"/>
</dbReference>
<dbReference type="PANTHER" id="PTHR37984:SF5">
    <property type="entry name" value="PROTEIN NYNRIN-LIKE"/>
    <property type="match status" value="1"/>
</dbReference>
<reference evidence="2 3" key="1">
    <citation type="journal article" date="2017" name="Genome Biol. Evol.">
        <title>Phytophthora megakarya and P. palmivora, closely related causal agents of cacao black pod rot, underwent increases in genome sizes and gene numbers by different mechanisms.</title>
        <authorList>
            <person name="Ali S.S."/>
            <person name="Shao J."/>
            <person name="Lary D.J."/>
            <person name="Kronmiller B."/>
            <person name="Shen D."/>
            <person name="Strem M.D."/>
            <person name="Amoako-Attah I."/>
            <person name="Akrofi A.Y."/>
            <person name="Begoude B.A."/>
            <person name="Ten Hoopen G.M."/>
            <person name="Coulibaly K."/>
            <person name="Kebe B.I."/>
            <person name="Melnick R.L."/>
            <person name="Guiltinan M.J."/>
            <person name="Tyler B.M."/>
            <person name="Meinhardt L.W."/>
            <person name="Bailey B.A."/>
        </authorList>
    </citation>
    <scope>NUCLEOTIDE SEQUENCE [LARGE SCALE GENOMIC DNA]</scope>
    <source>
        <strain evidence="3">sbr112.9</strain>
    </source>
</reference>
<evidence type="ECO:0000313" key="2">
    <source>
        <dbReference type="EMBL" id="POM72381.1"/>
    </source>
</evidence>
<dbReference type="SUPFAM" id="SSF54160">
    <property type="entry name" value="Chromo domain-like"/>
    <property type="match status" value="1"/>
</dbReference>
<dbReference type="PANTHER" id="PTHR37984">
    <property type="entry name" value="PROTEIN CBG26694"/>
    <property type="match status" value="1"/>
</dbReference>
<organism evidence="2 3">
    <name type="scientific">Phytophthora palmivora</name>
    <dbReference type="NCBI Taxonomy" id="4796"/>
    <lineage>
        <taxon>Eukaryota</taxon>
        <taxon>Sar</taxon>
        <taxon>Stramenopiles</taxon>
        <taxon>Oomycota</taxon>
        <taxon>Peronosporomycetes</taxon>
        <taxon>Peronosporales</taxon>
        <taxon>Peronosporaceae</taxon>
        <taxon>Phytophthora</taxon>
    </lineage>
</organism>
<keyword evidence="3" id="KW-1185">Reference proteome</keyword>
<comment type="caution">
    <text evidence="2">The sequence shown here is derived from an EMBL/GenBank/DDBJ whole genome shotgun (WGS) entry which is preliminary data.</text>
</comment>
<dbReference type="InterPro" id="IPR050951">
    <property type="entry name" value="Retrovirus_Pol_polyprotein"/>
</dbReference>
<keyword evidence="2" id="KW-0808">Transferase</keyword>
<keyword evidence="2" id="KW-0548">Nucleotidyltransferase</keyword>
<dbReference type="InterPro" id="IPR012337">
    <property type="entry name" value="RNaseH-like_sf"/>
</dbReference>
<dbReference type="InterPro" id="IPR036397">
    <property type="entry name" value="RNaseH_sf"/>
</dbReference>
<accession>A0A2P4Y3L0</accession>
<gene>
    <name evidence="2" type="ORF">PHPALM_10907</name>
</gene>
<name>A0A2P4Y3L0_9STRA</name>
<proteinExistence type="predicted"/>